<dbReference type="Proteomes" id="UP000193719">
    <property type="component" value="Unassembled WGS sequence"/>
</dbReference>
<dbReference type="SUPFAM" id="SSF55729">
    <property type="entry name" value="Acyl-CoA N-acyltransferases (Nat)"/>
    <property type="match status" value="1"/>
</dbReference>
<reference evidence="5 6" key="1">
    <citation type="submission" date="2016-08" db="EMBL/GenBank/DDBJ databases">
        <title>Genomes of anaerobic fungi encode conserved fungal cellulosomes for biomass hydrolysis.</title>
        <authorList>
            <consortium name="DOE Joint Genome Institute"/>
            <person name="Haitjema C.H."/>
            <person name="Gilmore S.P."/>
            <person name="Henske J.K."/>
            <person name="Solomon K.V."/>
            <person name="De Groot R."/>
            <person name="Kuo A."/>
            <person name="Mondo S.J."/>
            <person name="Salamov A.A."/>
            <person name="Labutti K."/>
            <person name="Zhao Z."/>
            <person name="Chiniquy J."/>
            <person name="Barry K."/>
            <person name="Brewer H.M."/>
            <person name="Purvine S.O."/>
            <person name="Wright A.T."/>
            <person name="Boxma B."/>
            <person name="Van Alen T."/>
            <person name="Hackstein J.H."/>
            <person name="Baker S.E."/>
            <person name="Grigoriev I.V."/>
            <person name="O'Malley M.A."/>
        </authorList>
    </citation>
    <scope>NUCLEOTIDE SEQUENCE [LARGE SCALE GENOMIC DNA]</scope>
    <source>
        <strain evidence="6">finn</strain>
    </source>
</reference>
<dbReference type="STRING" id="1754191.A0A1Y1UV44"/>
<accession>A0A1Y1UV44</accession>
<dbReference type="InterPro" id="IPR051531">
    <property type="entry name" value="N-acetyltransferase"/>
</dbReference>
<organism evidence="5 6">
    <name type="scientific">Piromyces finnis</name>
    <dbReference type="NCBI Taxonomy" id="1754191"/>
    <lineage>
        <taxon>Eukaryota</taxon>
        <taxon>Fungi</taxon>
        <taxon>Fungi incertae sedis</taxon>
        <taxon>Chytridiomycota</taxon>
        <taxon>Chytridiomycota incertae sedis</taxon>
        <taxon>Neocallimastigomycetes</taxon>
        <taxon>Neocallimastigales</taxon>
        <taxon>Neocallimastigaceae</taxon>
        <taxon>Piromyces</taxon>
    </lineage>
</organism>
<dbReference type="PANTHER" id="PTHR43792">
    <property type="entry name" value="GNAT FAMILY, PUTATIVE (AFU_ORTHOLOGUE AFUA_3G00765)-RELATED-RELATED"/>
    <property type="match status" value="1"/>
</dbReference>
<keyword evidence="2 5" id="KW-0012">Acyltransferase</keyword>
<dbReference type="Gene3D" id="3.40.630.30">
    <property type="match status" value="1"/>
</dbReference>
<evidence type="ECO:0000313" key="6">
    <source>
        <dbReference type="Proteomes" id="UP000193719"/>
    </source>
</evidence>
<dbReference type="EMBL" id="MCFH01000075">
    <property type="protein sequence ID" value="ORX41899.1"/>
    <property type="molecule type" value="Genomic_DNA"/>
</dbReference>
<evidence type="ECO:0000256" key="2">
    <source>
        <dbReference type="ARBA" id="ARBA00023315"/>
    </source>
</evidence>
<dbReference type="InterPro" id="IPR000182">
    <property type="entry name" value="GNAT_dom"/>
</dbReference>
<evidence type="ECO:0000256" key="1">
    <source>
        <dbReference type="ARBA" id="ARBA00022679"/>
    </source>
</evidence>
<dbReference type="GO" id="GO:0016747">
    <property type="term" value="F:acyltransferase activity, transferring groups other than amino-acyl groups"/>
    <property type="evidence" value="ECO:0007669"/>
    <property type="project" value="InterPro"/>
</dbReference>
<dbReference type="OrthoDB" id="630895at2759"/>
<keyword evidence="1 5" id="KW-0808">Transferase</keyword>
<comment type="similarity">
    <text evidence="3">Belongs to the acetyltransferase family. RimJ subfamily.</text>
</comment>
<evidence type="ECO:0000259" key="4">
    <source>
        <dbReference type="PROSITE" id="PS51186"/>
    </source>
</evidence>
<gene>
    <name evidence="5" type="ORF">BCR36DRAFT_587620</name>
</gene>
<reference evidence="5 6" key="2">
    <citation type="submission" date="2016-08" db="EMBL/GenBank/DDBJ databases">
        <title>Pervasive Adenine N6-methylation of Active Genes in Fungi.</title>
        <authorList>
            <consortium name="DOE Joint Genome Institute"/>
            <person name="Mondo S.J."/>
            <person name="Dannebaum R.O."/>
            <person name="Kuo R.C."/>
            <person name="Labutti K."/>
            <person name="Haridas S."/>
            <person name="Kuo A."/>
            <person name="Salamov A."/>
            <person name="Ahrendt S.R."/>
            <person name="Lipzen A."/>
            <person name="Sullivan W."/>
            <person name="Andreopoulos W.B."/>
            <person name="Clum A."/>
            <person name="Lindquist E."/>
            <person name="Daum C."/>
            <person name="Ramamoorthy G.K."/>
            <person name="Gryganskyi A."/>
            <person name="Culley D."/>
            <person name="Magnuson J.K."/>
            <person name="James T.Y."/>
            <person name="O'Malley M.A."/>
            <person name="Stajich J.E."/>
            <person name="Spatafora J.W."/>
            <person name="Visel A."/>
            <person name="Grigoriev I.V."/>
        </authorList>
    </citation>
    <scope>NUCLEOTIDE SEQUENCE [LARGE SCALE GENOMIC DNA]</scope>
    <source>
        <strain evidence="6">finn</strain>
    </source>
</reference>
<keyword evidence="6" id="KW-1185">Reference proteome</keyword>
<dbReference type="PANTHER" id="PTHR43792:SF8">
    <property type="entry name" value="[RIBOSOMAL PROTEIN US5]-ALANINE N-ACETYLTRANSFERASE"/>
    <property type="match status" value="1"/>
</dbReference>
<evidence type="ECO:0000313" key="5">
    <source>
        <dbReference type="EMBL" id="ORX41899.1"/>
    </source>
</evidence>
<name>A0A1Y1UV44_9FUNG</name>
<comment type="caution">
    <text evidence="5">The sequence shown here is derived from an EMBL/GenBank/DDBJ whole genome shotgun (WGS) entry which is preliminary data.</text>
</comment>
<dbReference type="Pfam" id="PF13302">
    <property type="entry name" value="Acetyltransf_3"/>
    <property type="match status" value="1"/>
</dbReference>
<feature type="domain" description="N-acetyltransferase" evidence="4">
    <location>
        <begin position="1"/>
        <end position="123"/>
    </location>
</feature>
<evidence type="ECO:0000256" key="3">
    <source>
        <dbReference type="ARBA" id="ARBA00038502"/>
    </source>
</evidence>
<dbReference type="PROSITE" id="PS51186">
    <property type="entry name" value="GNAT"/>
    <property type="match status" value="1"/>
</dbReference>
<protein>
    <submittedName>
        <fullName evidence="5">Acyl-CoA N-acyltransferase</fullName>
    </submittedName>
</protein>
<proteinExistence type="inferred from homology"/>
<dbReference type="InterPro" id="IPR016181">
    <property type="entry name" value="Acyl_CoA_acyltransferase"/>
</dbReference>
<sequence>MQKTKDLKNEYQRHVNFAIREKDSGILVGSCGFDDSDLKSPTEVGIGYWIGKKHWSKGIGTAIVNSLVHIGMEIYGYAKLYACVFEWNLGSQKVLLKNGFTKEKLIENYIEKYGKFINALKFSQSKKD</sequence>
<dbReference type="AlphaFoldDB" id="A0A1Y1UV44"/>